<evidence type="ECO:0000256" key="1">
    <source>
        <dbReference type="ARBA" id="ARBA00004429"/>
    </source>
</evidence>
<evidence type="ECO:0000256" key="2">
    <source>
        <dbReference type="ARBA" id="ARBA00010527"/>
    </source>
</evidence>
<dbReference type="NCBIfam" id="TIGR03593">
    <property type="entry name" value="yidC_nterm"/>
    <property type="match status" value="1"/>
</dbReference>
<dbReference type="STRING" id="314287.GB2207_08691"/>
<organism evidence="16 17">
    <name type="scientific">gamma proteobacterium HTCC2207</name>
    <dbReference type="NCBI Taxonomy" id="314287"/>
    <lineage>
        <taxon>Bacteria</taxon>
        <taxon>Pseudomonadati</taxon>
        <taxon>Pseudomonadota</taxon>
        <taxon>Gammaproteobacteria</taxon>
        <taxon>Cellvibrionales</taxon>
        <taxon>Porticoccaceae</taxon>
        <taxon>SAR92 clade</taxon>
    </lineage>
</organism>
<dbReference type="Proteomes" id="UP000005555">
    <property type="component" value="Unassembled WGS sequence"/>
</dbReference>
<dbReference type="InterPro" id="IPR047196">
    <property type="entry name" value="YidC_ALB_C"/>
</dbReference>
<dbReference type="Gene3D" id="2.70.98.90">
    <property type="match status" value="1"/>
</dbReference>
<accession>Q1YV35</accession>
<dbReference type="AlphaFoldDB" id="Q1YV35"/>
<dbReference type="PRINTS" id="PR01900">
    <property type="entry name" value="YIDCPROTEIN"/>
</dbReference>
<dbReference type="CDD" id="cd19961">
    <property type="entry name" value="EcYidC-like_peri"/>
    <property type="match status" value="1"/>
</dbReference>
<dbReference type="GO" id="GO:0015031">
    <property type="term" value="P:protein transport"/>
    <property type="evidence" value="ECO:0007669"/>
    <property type="project" value="UniProtKB-KW"/>
</dbReference>
<evidence type="ECO:0000259" key="14">
    <source>
        <dbReference type="Pfam" id="PF02096"/>
    </source>
</evidence>
<protein>
    <recommendedName>
        <fullName evidence="3 13">Membrane protein insertase YidC</fullName>
    </recommendedName>
    <alternativeName>
        <fullName evidence="12 13">Foldase YidC</fullName>
    </alternativeName>
    <alternativeName>
        <fullName evidence="11 13">Membrane integrase YidC</fullName>
    </alternativeName>
    <alternativeName>
        <fullName evidence="13">Membrane protein YidC</fullName>
    </alternativeName>
</protein>
<keyword evidence="9 13" id="KW-0472">Membrane</keyword>
<evidence type="ECO:0000256" key="9">
    <source>
        <dbReference type="ARBA" id="ARBA00023136"/>
    </source>
</evidence>
<evidence type="ECO:0000256" key="11">
    <source>
        <dbReference type="ARBA" id="ARBA00033245"/>
    </source>
</evidence>
<evidence type="ECO:0000256" key="8">
    <source>
        <dbReference type="ARBA" id="ARBA00022989"/>
    </source>
</evidence>
<dbReference type="NCBIfam" id="NF002352">
    <property type="entry name" value="PRK01318.1-3"/>
    <property type="match status" value="1"/>
</dbReference>
<dbReference type="PRINTS" id="PR00701">
    <property type="entry name" value="60KDINNERMP"/>
</dbReference>
<dbReference type="CDD" id="cd20070">
    <property type="entry name" value="5TM_YidC_Alb3"/>
    <property type="match status" value="1"/>
</dbReference>
<feature type="transmembrane region" description="Helical" evidence="13">
    <location>
        <begin position="372"/>
        <end position="395"/>
    </location>
</feature>
<evidence type="ECO:0000256" key="13">
    <source>
        <dbReference type="HAMAP-Rule" id="MF_01810"/>
    </source>
</evidence>
<keyword evidence="6 13" id="KW-0812">Transmembrane</keyword>
<keyword evidence="17" id="KW-1185">Reference proteome</keyword>
<evidence type="ECO:0000256" key="5">
    <source>
        <dbReference type="ARBA" id="ARBA00022475"/>
    </source>
</evidence>
<comment type="subcellular location">
    <subcellularLocation>
        <location evidence="1">Cell inner membrane</location>
        <topology evidence="1">Multi-pass membrane protein</topology>
    </subcellularLocation>
    <subcellularLocation>
        <location evidence="13">Cell membrane</location>
        <topology evidence="13">Multi-pass membrane protein</topology>
    </subcellularLocation>
</comment>
<evidence type="ECO:0000313" key="16">
    <source>
        <dbReference type="EMBL" id="EAS47873.1"/>
    </source>
</evidence>
<reference evidence="16 17" key="1">
    <citation type="submission" date="2006-03" db="EMBL/GenBank/DDBJ databases">
        <authorList>
            <person name="Giovannoni S.J."/>
            <person name="Cho J.-C."/>
            <person name="Ferriera S."/>
            <person name="Johnson J."/>
            <person name="Kravitz S."/>
            <person name="Halpern A."/>
            <person name="Remington K."/>
            <person name="Beeson K."/>
            <person name="Tran B."/>
            <person name="Rogers Y.-H."/>
            <person name="Friedman R."/>
            <person name="Venter J.C."/>
        </authorList>
    </citation>
    <scope>NUCLEOTIDE SEQUENCE [LARGE SCALE GENOMIC DNA]</scope>
    <source>
        <strain evidence="16 17">HTCC2207</strain>
    </source>
</reference>
<keyword evidence="5 13" id="KW-1003">Cell membrane</keyword>
<comment type="similarity">
    <text evidence="2 13">Belongs to the OXA1/ALB3/YidC family. Type 1 subfamily.</text>
</comment>
<dbReference type="EMBL" id="AAPI01000001">
    <property type="protein sequence ID" value="EAS47873.1"/>
    <property type="molecule type" value="Genomic_DNA"/>
</dbReference>
<feature type="transmembrane region" description="Helical" evidence="13">
    <location>
        <begin position="437"/>
        <end position="458"/>
    </location>
</feature>
<comment type="caution">
    <text evidence="16">The sequence shown here is derived from an EMBL/GenBank/DDBJ whole genome shotgun (WGS) entry which is preliminary data.</text>
</comment>
<evidence type="ECO:0000256" key="6">
    <source>
        <dbReference type="ARBA" id="ARBA00022692"/>
    </source>
</evidence>
<dbReference type="PANTHER" id="PTHR12428:SF65">
    <property type="entry name" value="CYTOCHROME C OXIDASE ASSEMBLY PROTEIN COX18, MITOCHONDRIAL"/>
    <property type="match status" value="1"/>
</dbReference>
<name>Q1YV35_9GAMM</name>
<keyword evidence="4 13" id="KW-0813">Transport</keyword>
<dbReference type="Pfam" id="PF14849">
    <property type="entry name" value="YidC_periplas"/>
    <property type="match status" value="1"/>
</dbReference>
<feature type="domain" description="Membrane insertase YidC N-terminal" evidence="15">
    <location>
        <begin position="84"/>
        <end position="360"/>
    </location>
</feature>
<dbReference type="Pfam" id="PF02096">
    <property type="entry name" value="60KD_IMP"/>
    <property type="match status" value="1"/>
</dbReference>
<dbReference type="GO" id="GO:0005886">
    <property type="term" value="C:plasma membrane"/>
    <property type="evidence" value="ECO:0007669"/>
    <property type="project" value="UniProtKB-SubCell"/>
</dbReference>
<dbReference type="OrthoDB" id="9780552at2"/>
<dbReference type="GO" id="GO:0032977">
    <property type="term" value="F:membrane insertase activity"/>
    <property type="evidence" value="ECO:0007669"/>
    <property type="project" value="InterPro"/>
</dbReference>
<comment type="function">
    <text evidence="13">Required for the insertion and/or proper folding and/or complex formation of integral membrane proteins into the membrane. Involved in integration of membrane proteins that insert both dependently and independently of the Sec translocase complex, as well as at least some lipoproteins. Aids folding of multispanning membrane proteins.</text>
</comment>
<dbReference type="PANTHER" id="PTHR12428">
    <property type="entry name" value="OXA1"/>
    <property type="match status" value="1"/>
</dbReference>
<evidence type="ECO:0000256" key="3">
    <source>
        <dbReference type="ARBA" id="ARBA00015325"/>
    </source>
</evidence>
<dbReference type="HAMAP" id="MF_01810">
    <property type="entry name" value="YidC_type1"/>
    <property type="match status" value="1"/>
</dbReference>
<dbReference type="InterPro" id="IPR019998">
    <property type="entry name" value="Membr_insert_YidC"/>
</dbReference>
<dbReference type="NCBIfam" id="NF002353">
    <property type="entry name" value="PRK01318.1-4"/>
    <property type="match status" value="1"/>
</dbReference>
<dbReference type="InterPro" id="IPR028053">
    <property type="entry name" value="Membr_insert_YidC_N"/>
</dbReference>
<evidence type="ECO:0000256" key="7">
    <source>
        <dbReference type="ARBA" id="ARBA00022927"/>
    </source>
</evidence>
<evidence type="ECO:0000256" key="4">
    <source>
        <dbReference type="ARBA" id="ARBA00022448"/>
    </source>
</evidence>
<dbReference type="NCBIfam" id="TIGR03592">
    <property type="entry name" value="yidC_oxa1_cterm"/>
    <property type="match status" value="1"/>
</dbReference>
<dbReference type="eggNOG" id="COG0706">
    <property type="taxonomic scope" value="Bacteria"/>
</dbReference>
<dbReference type="InterPro" id="IPR038221">
    <property type="entry name" value="YidC_periplasmic_sf"/>
</dbReference>
<feature type="domain" description="Membrane insertase YidC/Oxa/ALB C-terminal" evidence="14">
    <location>
        <begin position="372"/>
        <end position="550"/>
    </location>
</feature>
<evidence type="ECO:0000256" key="12">
    <source>
        <dbReference type="ARBA" id="ARBA00033342"/>
    </source>
</evidence>
<dbReference type="GO" id="GO:0051205">
    <property type="term" value="P:protein insertion into membrane"/>
    <property type="evidence" value="ECO:0007669"/>
    <property type="project" value="TreeGrafter"/>
</dbReference>
<proteinExistence type="inferred from homology"/>
<sequence length="560" mass="63030">MDWKKSLNIAAIGFVAWLLIIEWSNFQDDVASQIPQQESELTIPQPSQLPTLETQQVNQFSDELPLLIDTPAAVVETRVDARLVTVTTDAVEVTIDTLGGDIVQVKLLKHLTKMSEDGGEPFTLLTRSSKNEYIAQSGLIGKNGTDTREGRGAYSTSASQFSLEPNQSALNVDLTLNQNGVRLVKRFSFSRSGYVIGVSYLINNSGYEPWEATFYGQIKRDSHEPLVESSGGIQPYLGAALREADKNFAKHDFSDIQDETVKSSIEGGWVAMVQHYFVSAWIPPGDQKNNFSLRKLSGQDVYLMGFTGEKINVASGSYGEYMAQFYVGPKDQAKLEELAEYLDLTVDYGFLWMLAKPIFAAMKFIHEVVGNWGWSIILLTIGIKILLYPLSAASLRSMAKMRSLQPKMERLKETYGDDRQKMSQELMGLYKKEKVNPAGGCFPMLLQMPVFLALYWVLLESVEIRHSPWIFWIDDLSAKDPYFILPLVMGASMLLMQKLQPMPTDPTQAMVMKIMPIAFTFFFMIFPSGLVLYWTVNNLLSMFQQWYVNRQLASASAVKK</sequence>
<feature type="transmembrane region" description="Helical" evidence="13">
    <location>
        <begin position="7"/>
        <end position="26"/>
    </location>
</feature>
<keyword evidence="7 13" id="KW-0653">Protein transport</keyword>
<comment type="subunit">
    <text evidence="13">Interacts with the Sec translocase complex via SecD. Specifically interacts with transmembrane segments of nascent integral membrane proteins during membrane integration.</text>
</comment>
<keyword evidence="10 13" id="KW-0143">Chaperone</keyword>
<dbReference type="InterPro" id="IPR028055">
    <property type="entry name" value="YidC/Oxa/ALB_C"/>
</dbReference>
<keyword evidence="8 13" id="KW-1133">Transmembrane helix</keyword>
<dbReference type="InterPro" id="IPR001708">
    <property type="entry name" value="YidC/ALB3/OXA1/COX18"/>
</dbReference>
<feature type="transmembrane region" description="Helical" evidence="13">
    <location>
        <begin position="517"/>
        <end position="536"/>
    </location>
</feature>
<evidence type="ECO:0000259" key="15">
    <source>
        <dbReference type="Pfam" id="PF14849"/>
    </source>
</evidence>
<evidence type="ECO:0000313" key="17">
    <source>
        <dbReference type="Proteomes" id="UP000005555"/>
    </source>
</evidence>
<gene>
    <name evidence="13" type="primary">yidC</name>
    <name evidence="16" type="ORF">GB2207_08691</name>
</gene>
<dbReference type="HOGENOM" id="CLU_016535_3_0_6"/>
<evidence type="ECO:0000256" key="10">
    <source>
        <dbReference type="ARBA" id="ARBA00023186"/>
    </source>
</evidence>